<sequence length="181" mass="18485">MSSQFPTSTSKMVWWAPVGCYRHPPRGGGAGTRAACRGGGGATSCLPPPPGPLVVPRLATAALGCTTSCLPLDRLRPSCSTARDRWGTLPVAAAAALSSLPWSQRAPGAAAAQRRRTGRGRLPGAPGEASELILGRLAGAGPCGRWLAWPEAGPGGSRVDARRAVVSSGTAKRRHPTAYAS</sequence>
<feature type="compositionally biased region" description="Basic residues" evidence="1">
    <location>
        <begin position="171"/>
        <end position="181"/>
    </location>
</feature>
<dbReference type="EMBL" id="CAUYUJ010006669">
    <property type="protein sequence ID" value="CAK0818231.1"/>
    <property type="molecule type" value="Genomic_DNA"/>
</dbReference>
<accession>A0ABN9RHF2</accession>
<keyword evidence="3" id="KW-1185">Reference proteome</keyword>
<reference evidence="2" key="1">
    <citation type="submission" date="2023-10" db="EMBL/GenBank/DDBJ databases">
        <authorList>
            <person name="Chen Y."/>
            <person name="Shah S."/>
            <person name="Dougan E. K."/>
            <person name="Thang M."/>
            <person name="Chan C."/>
        </authorList>
    </citation>
    <scope>NUCLEOTIDE SEQUENCE [LARGE SCALE GENOMIC DNA]</scope>
</reference>
<comment type="caution">
    <text evidence="2">The sequence shown here is derived from an EMBL/GenBank/DDBJ whole genome shotgun (WGS) entry which is preliminary data.</text>
</comment>
<gene>
    <name evidence="2" type="ORF">PCOR1329_LOCUS20577</name>
</gene>
<organism evidence="2 3">
    <name type="scientific">Prorocentrum cordatum</name>
    <dbReference type="NCBI Taxonomy" id="2364126"/>
    <lineage>
        <taxon>Eukaryota</taxon>
        <taxon>Sar</taxon>
        <taxon>Alveolata</taxon>
        <taxon>Dinophyceae</taxon>
        <taxon>Prorocentrales</taxon>
        <taxon>Prorocentraceae</taxon>
        <taxon>Prorocentrum</taxon>
    </lineage>
</organism>
<feature type="region of interest" description="Disordered" evidence="1">
    <location>
        <begin position="153"/>
        <end position="181"/>
    </location>
</feature>
<evidence type="ECO:0000313" key="2">
    <source>
        <dbReference type="EMBL" id="CAK0818231.1"/>
    </source>
</evidence>
<protein>
    <submittedName>
        <fullName evidence="2">Uncharacterized protein</fullName>
    </submittedName>
</protein>
<name>A0ABN9RHF2_9DINO</name>
<evidence type="ECO:0000313" key="3">
    <source>
        <dbReference type="Proteomes" id="UP001189429"/>
    </source>
</evidence>
<feature type="region of interest" description="Disordered" evidence="1">
    <location>
        <begin position="104"/>
        <end position="127"/>
    </location>
</feature>
<dbReference type="Proteomes" id="UP001189429">
    <property type="component" value="Unassembled WGS sequence"/>
</dbReference>
<evidence type="ECO:0000256" key="1">
    <source>
        <dbReference type="SAM" id="MobiDB-lite"/>
    </source>
</evidence>
<proteinExistence type="predicted"/>
<feature type="non-terminal residue" evidence="2">
    <location>
        <position position="181"/>
    </location>
</feature>